<dbReference type="AlphaFoldDB" id="G0AHN5"/>
<keyword evidence="2" id="KW-0813">Transport</keyword>
<dbReference type="Proteomes" id="UP000008392">
    <property type="component" value="Chromosome"/>
</dbReference>
<feature type="transmembrane region" description="Helical" evidence="8">
    <location>
        <begin position="264"/>
        <end position="284"/>
    </location>
</feature>
<feature type="transmembrane region" description="Helical" evidence="8">
    <location>
        <begin position="390"/>
        <end position="417"/>
    </location>
</feature>
<dbReference type="KEGG" id="cfu:CFU_0236"/>
<dbReference type="STRING" id="1005048.CFU_0236"/>
<dbReference type="InterPro" id="IPR000849">
    <property type="entry name" value="Sugar_P_transporter"/>
</dbReference>
<keyword evidence="6 8" id="KW-0472">Membrane</keyword>
<feature type="domain" description="Major facilitator superfamily (MFS) profile" evidence="9">
    <location>
        <begin position="21"/>
        <end position="449"/>
    </location>
</feature>
<evidence type="ECO:0000256" key="2">
    <source>
        <dbReference type="ARBA" id="ARBA00022448"/>
    </source>
</evidence>
<feature type="transmembrane region" description="Helical" evidence="8">
    <location>
        <begin position="89"/>
        <end position="114"/>
    </location>
</feature>
<dbReference type="eggNOG" id="COG2271">
    <property type="taxonomic scope" value="Bacteria"/>
</dbReference>
<reference evidence="10 11" key="3">
    <citation type="journal article" date="2008" name="FEMS Microbiol. Ecol.">
        <title>Identification and characterization of genes underlying chitinolysis in Collimonas fungivorans Ter331.</title>
        <authorList>
            <person name="Fritsche K."/>
            <person name="de Boer W."/>
            <person name="Gerards S."/>
            <person name="van den Berg M."/>
            <person name="van Veen J.A."/>
            <person name="Leveau J.H."/>
        </authorList>
    </citation>
    <scope>NUCLEOTIDE SEQUENCE [LARGE SCALE GENOMIC DNA]</scope>
    <source>
        <strain evidence="10 11">Ter331</strain>
    </source>
</reference>
<dbReference type="Gene3D" id="1.20.1250.20">
    <property type="entry name" value="MFS general substrate transporter like domains"/>
    <property type="match status" value="2"/>
</dbReference>
<keyword evidence="3" id="KW-1003">Cell membrane</keyword>
<evidence type="ECO:0000256" key="1">
    <source>
        <dbReference type="ARBA" id="ARBA00004651"/>
    </source>
</evidence>
<feature type="transmembrane region" description="Helical" evidence="8">
    <location>
        <begin position="333"/>
        <end position="351"/>
    </location>
</feature>
<dbReference type="InterPro" id="IPR050382">
    <property type="entry name" value="MFS_Na/Anion_cotransporter"/>
</dbReference>
<feature type="transmembrane region" description="Helical" evidence="8">
    <location>
        <begin position="20"/>
        <end position="38"/>
    </location>
</feature>
<feature type="transmembrane region" description="Helical" evidence="8">
    <location>
        <begin position="423"/>
        <end position="444"/>
    </location>
</feature>
<gene>
    <name evidence="10" type="primary">gudP</name>
    <name evidence="10" type="ordered locus">CFU_0236</name>
</gene>
<name>G0AHN5_COLFT</name>
<evidence type="ECO:0000313" key="10">
    <source>
        <dbReference type="EMBL" id="AEK60074.1"/>
    </source>
</evidence>
<dbReference type="PIRSF" id="PIRSF002808">
    <property type="entry name" value="Hexose_phosphate_transp"/>
    <property type="match status" value="1"/>
</dbReference>
<keyword evidence="5 8" id="KW-1133">Transmembrane helix</keyword>
<feature type="transmembrane region" description="Helical" evidence="8">
    <location>
        <begin position="50"/>
        <end position="69"/>
    </location>
</feature>
<reference evidence="10 11" key="1">
    <citation type="journal article" date="2004" name="Environ. Microbiol.">
        <title>Phylogeny-function analysis of (meta)genomic libraries: screening for expression of ribosomal RNA genes by large-insert library fluorescent in situ hybridization (LIL-FISH).</title>
        <authorList>
            <person name="Leveau J.H."/>
            <person name="Gerards S."/>
            <person name="de Boer W."/>
            <person name="van Veen J.A."/>
        </authorList>
    </citation>
    <scope>NUCLEOTIDE SEQUENCE [LARGE SCALE GENOMIC DNA]</scope>
    <source>
        <strain evidence="10 11">Ter331</strain>
    </source>
</reference>
<feature type="transmembrane region" description="Helical" evidence="8">
    <location>
        <begin position="357"/>
        <end position="383"/>
    </location>
</feature>
<dbReference type="EMBL" id="CP002745">
    <property type="protein sequence ID" value="AEK60074.1"/>
    <property type="molecule type" value="Genomic_DNA"/>
</dbReference>
<sequence length="471" mass="51140">MNNDKTAGPAIAPRGKLRYMILFMLFAVTTFNYADRAILSIAGTAMKGELGFDAVTMGFIFSAFSWAYVLGQLPGGWLLDRYGSKRVYAASIFIWSLFTLLQGGVHFLGVLWAVPALFMLRFMVGLAEAPSFPANGRIVAAWFPTTERGTASAIFNSAQYFATVLFAPLMAWITHAYGWSETFVVMGAAGLVLSMVWMQVMYSPKDHPRMTPAELAHIRDGGGLVDMDQGLGQRQGRAAGKGPQVNRGVKLGYLKQLLSNRMLAGVYLGQYCINTITYFFLTWFPIYLVQERGMSILKAGIVASLPAICGFLGGVLGGLISDRLIKRGFSLTWARKIPIVAGLLLSTTMILCNYVDTQWMVVGIMALAFFGKGVGALGWAVVADTSPKEIIGLTGSLFNMFGNIAGITAPIVIGYIIKQTGSFEWALVYVGANALLAVISYLVIVKDIKRVELKPLDDAGQPYKKLSGVES</sequence>
<evidence type="ECO:0000256" key="7">
    <source>
        <dbReference type="ARBA" id="ARBA00038514"/>
    </source>
</evidence>
<dbReference type="GO" id="GO:0005886">
    <property type="term" value="C:plasma membrane"/>
    <property type="evidence" value="ECO:0007669"/>
    <property type="project" value="UniProtKB-SubCell"/>
</dbReference>
<feature type="transmembrane region" description="Helical" evidence="8">
    <location>
        <begin position="296"/>
        <end position="321"/>
    </location>
</feature>
<reference evidence="10 11" key="5">
    <citation type="journal article" date="2011" name="ISME J.">
        <title>Dual transcriptional profiling of a bacterial/fungal confrontation: Collimonas fungivorans versus Aspergillus niger.</title>
        <authorList>
            <person name="Mela F."/>
            <person name="Fritsche K."/>
            <person name="de Boer W."/>
            <person name="van Veen J.A."/>
            <person name="de Graaff L.H."/>
            <person name="van den Berg M."/>
            <person name="Leveau J.H."/>
        </authorList>
    </citation>
    <scope>NUCLEOTIDE SEQUENCE [LARGE SCALE GENOMIC DNA]</scope>
    <source>
        <strain evidence="10 11">Ter331</strain>
    </source>
</reference>
<evidence type="ECO:0000259" key="9">
    <source>
        <dbReference type="PROSITE" id="PS50850"/>
    </source>
</evidence>
<keyword evidence="11" id="KW-1185">Reference proteome</keyword>
<proteinExistence type="inferred from homology"/>
<evidence type="ECO:0000256" key="8">
    <source>
        <dbReference type="SAM" id="Phobius"/>
    </source>
</evidence>
<dbReference type="InterPro" id="IPR020846">
    <property type="entry name" value="MFS_dom"/>
</dbReference>
<evidence type="ECO:0000256" key="3">
    <source>
        <dbReference type="ARBA" id="ARBA00022475"/>
    </source>
</evidence>
<protein>
    <submittedName>
        <fullName evidence="10">D-galactarate permease</fullName>
    </submittedName>
</protein>
<dbReference type="InterPro" id="IPR011701">
    <property type="entry name" value="MFS"/>
</dbReference>
<evidence type="ECO:0000313" key="11">
    <source>
        <dbReference type="Proteomes" id="UP000008392"/>
    </source>
</evidence>
<keyword evidence="4 8" id="KW-0812">Transmembrane</keyword>
<dbReference type="GO" id="GO:0022857">
    <property type="term" value="F:transmembrane transporter activity"/>
    <property type="evidence" value="ECO:0007669"/>
    <property type="project" value="InterPro"/>
</dbReference>
<dbReference type="FunFam" id="1.20.1250.20:FF:000010">
    <property type="entry name" value="Probable glucarate transporter"/>
    <property type="match status" value="1"/>
</dbReference>
<dbReference type="HOGENOM" id="CLU_001265_5_1_4"/>
<comment type="similarity">
    <text evidence="7">Belongs to the major facilitator superfamily. Phthalate permease family.</text>
</comment>
<dbReference type="PROSITE" id="PS50850">
    <property type="entry name" value="MFS"/>
    <property type="match status" value="1"/>
</dbReference>
<dbReference type="PANTHER" id="PTHR11662">
    <property type="entry name" value="SOLUTE CARRIER FAMILY 17"/>
    <property type="match status" value="1"/>
</dbReference>
<dbReference type="NCBIfam" id="TIGR00893">
    <property type="entry name" value="2A0114"/>
    <property type="match status" value="1"/>
</dbReference>
<accession>G0AHN5</accession>
<dbReference type="CDD" id="cd17319">
    <property type="entry name" value="MFS_ExuT_GudP_like"/>
    <property type="match status" value="1"/>
</dbReference>
<evidence type="ECO:0000256" key="4">
    <source>
        <dbReference type="ARBA" id="ARBA00022692"/>
    </source>
</evidence>
<organism evidence="10 11">
    <name type="scientific">Collimonas fungivorans (strain Ter331)</name>
    <dbReference type="NCBI Taxonomy" id="1005048"/>
    <lineage>
        <taxon>Bacteria</taxon>
        <taxon>Pseudomonadati</taxon>
        <taxon>Pseudomonadota</taxon>
        <taxon>Betaproteobacteria</taxon>
        <taxon>Burkholderiales</taxon>
        <taxon>Oxalobacteraceae</taxon>
        <taxon>Collimonas</taxon>
    </lineage>
</organism>
<dbReference type="Pfam" id="PF07690">
    <property type="entry name" value="MFS_1"/>
    <property type="match status" value="1"/>
</dbReference>
<reference evidence="10 11" key="4">
    <citation type="journal article" date="2010" name="Environ. Microbiol.">
        <title>The bacterial genus Collimonas: mycophagy, weathering and other adaptive solutions to life in oligotrophic soil environments.</title>
        <authorList>
            <person name="Leveau J.H."/>
            <person name="Uroz S."/>
            <person name="de Boer W."/>
        </authorList>
    </citation>
    <scope>NUCLEOTIDE SEQUENCE [LARGE SCALE GENOMIC DNA]</scope>
    <source>
        <strain evidence="10 11">Ter331</strain>
    </source>
</reference>
<reference evidence="11" key="6">
    <citation type="submission" date="2011-05" db="EMBL/GenBank/DDBJ databases">
        <title>Complete sequence of Collimonas fungivorans Ter331.</title>
        <authorList>
            <person name="Leveau J.H."/>
        </authorList>
    </citation>
    <scope>NUCLEOTIDE SEQUENCE [LARGE SCALE GENOMIC DNA]</scope>
    <source>
        <strain evidence="11">Ter331</strain>
    </source>
</reference>
<evidence type="ECO:0000256" key="5">
    <source>
        <dbReference type="ARBA" id="ARBA00022989"/>
    </source>
</evidence>
<dbReference type="SUPFAM" id="SSF103473">
    <property type="entry name" value="MFS general substrate transporter"/>
    <property type="match status" value="1"/>
</dbReference>
<dbReference type="PANTHER" id="PTHR11662:SF399">
    <property type="entry name" value="FI19708P1-RELATED"/>
    <property type="match status" value="1"/>
</dbReference>
<dbReference type="InterPro" id="IPR036259">
    <property type="entry name" value="MFS_trans_sf"/>
</dbReference>
<comment type="subcellular location">
    <subcellularLocation>
        <location evidence="1">Cell membrane</location>
        <topology evidence="1">Multi-pass membrane protein</topology>
    </subcellularLocation>
</comment>
<evidence type="ECO:0000256" key="6">
    <source>
        <dbReference type="ARBA" id="ARBA00023136"/>
    </source>
</evidence>
<reference evidence="10 11" key="2">
    <citation type="journal article" date="2006" name="J. Microbiol. Methods">
        <title>Genomic flank-sequencing of plasposon insertion sites for rapid identification of functional genes.</title>
        <authorList>
            <person name="Leveau J.H."/>
            <person name="Gerards S."/>
            <person name="Fritsche K."/>
            <person name="Zondag G."/>
            <person name="van Veen J.A."/>
        </authorList>
    </citation>
    <scope>NUCLEOTIDE SEQUENCE [LARGE SCALE GENOMIC DNA]</scope>
    <source>
        <strain evidence="10 11">Ter331</strain>
    </source>
</reference>